<dbReference type="AlphaFoldDB" id="A0A0E3ZWN6"/>
<protein>
    <recommendedName>
        <fullName evidence="3">Lanthionine synthetase</fullName>
    </recommendedName>
</protein>
<accession>A0A0E3ZWN6</accession>
<dbReference type="HOGENOM" id="CLU_769262_0_0_10"/>
<evidence type="ECO:0000313" key="2">
    <source>
        <dbReference type="Proteomes" id="UP000033054"/>
    </source>
</evidence>
<proteinExistence type="predicted"/>
<dbReference type="InterPro" id="IPR007822">
    <property type="entry name" value="LANC-like"/>
</dbReference>
<dbReference type="KEGG" id="srd:SD10_13990"/>
<evidence type="ECO:0000313" key="1">
    <source>
        <dbReference type="EMBL" id="AKD55845.1"/>
    </source>
</evidence>
<dbReference type="OrthoDB" id="949634at2"/>
<dbReference type="Gene3D" id="1.50.10.20">
    <property type="match status" value="1"/>
</dbReference>
<sequence length="360" mass="40411">MNALILPANAATLQTIERQVNRFVHKAFEEQRMTRADQWLYSVWNGSANWTLLEGILADNAQSAVSLPVLIGCLQAYRQQPTKRQTVLLEHMDKLAYEQATSRLSQGQVGILSGGAASLHYLLLASMYSEKPRQYSDELVRLASHTPMNYASSMVDLSMGNGQTGLMLTLIEGAERTASEKRIAHGVSELGAIIDHYLRYLLEHQIPVDSQTDTWFLFPTSVCGDEWNITERLTWEVGDVGQLLLLYRAHQLLEQPNVARWADRLSGFVLQRRAMNRVRLDPPGLIDGKAGLSLLFRRLHLITGEADFQHEGEYWLGQLLADVQAGYQPTDWSLLTGTLGISGAIRQWLGHDLSLDLLFL</sequence>
<dbReference type="SUPFAM" id="SSF158745">
    <property type="entry name" value="LanC-like"/>
    <property type="match status" value="1"/>
</dbReference>
<name>A0A0E3ZWN6_9BACT</name>
<evidence type="ECO:0008006" key="3">
    <source>
        <dbReference type="Google" id="ProtNLM"/>
    </source>
</evidence>
<dbReference type="GO" id="GO:0031179">
    <property type="term" value="P:peptide modification"/>
    <property type="evidence" value="ECO:0007669"/>
    <property type="project" value="InterPro"/>
</dbReference>
<dbReference type="Proteomes" id="UP000033054">
    <property type="component" value="Chromosome"/>
</dbReference>
<dbReference type="STRING" id="1379870.SD10_13990"/>
<dbReference type="EMBL" id="CP010429">
    <property type="protein sequence ID" value="AKD55845.1"/>
    <property type="molecule type" value="Genomic_DNA"/>
</dbReference>
<dbReference type="PATRIC" id="fig|1379870.5.peg.3043"/>
<gene>
    <name evidence="1" type="ORF">SD10_13990</name>
</gene>
<dbReference type="Pfam" id="PF05147">
    <property type="entry name" value="LANC_like"/>
    <property type="match status" value="1"/>
</dbReference>
<reference evidence="1 2" key="1">
    <citation type="journal article" date="2014" name="Curr. Microbiol.">
        <title>Spirosoma radiotolerans sp. nov., a gamma-radiation-resistant bacterium isolated from gamma ray-irradiated soil.</title>
        <authorList>
            <person name="Lee J.J."/>
            <person name="Srinivasan S."/>
            <person name="Lim S."/>
            <person name="Joe M."/>
            <person name="Im S."/>
            <person name="Bae S.I."/>
            <person name="Park K.R."/>
            <person name="Han J.H."/>
            <person name="Park S.H."/>
            <person name="Joo B.M."/>
            <person name="Park S.J."/>
            <person name="Kim M.K."/>
        </authorList>
    </citation>
    <scope>NUCLEOTIDE SEQUENCE [LARGE SCALE GENOMIC DNA]</scope>
    <source>
        <strain evidence="1 2">DG5A</strain>
    </source>
</reference>
<keyword evidence="2" id="KW-1185">Reference proteome</keyword>
<organism evidence="1 2">
    <name type="scientific">Spirosoma radiotolerans</name>
    <dbReference type="NCBI Taxonomy" id="1379870"/>
    <lineage>
        <taxon>Bacteria</taxon>
        <taxon>Pseudomonadati</taxon>
        <taxon>Bacteroidota</taxon>
        <taxon>Cytophagia</taxon>
        <taxon>Cytophagales</taxon>
        <taxon>Cytophagaceae</taxon>
        <taxon>Spirosoma</taxon>
    </lineage>
</organism>
<dbReference type="RefSeq" id="WP_046574416.1">
    <property type="nucleotide sequence ID" value="NZ_CP010429.1"/>
</dbReference>